<dbReference type="InterPro" id="IPR002288">
    <property type="entry name" value="DNA_gyrase_B_C"/>
</dbReference>
<comment type="miscellaneous">
    <text evidence="10">Few gyrases are as efficient as E.coli at forming negative supercoils. Not all organisms have 2 type II topoisomerases; in organisms with a single type II topoisomerase this enzyme also has to decatenate newly replicated chromosomes.</text>
</comment>
<evidence type="ECO:0000256" key="6">
    <source>
        <dbReference type="ARBA" id="ARBA00022842"/>
    </source>
</evidence>
<dbReference type="GO" id="GO:0005694">
    <property type="term" value="C:chromosome"/>
    <property type="evidence" value="ECO:0007669"/>
    <property type="project" value="InterPro"/>
</dbReference>
<evidence type="ECO:0000256" key="10">
    <source>
        <dbReference type="HAMAP-Rule" id="MF_01898"/>
    </source>
</evidence>
<dbReference type="SUPFAM" id="SSF55874">
    <property type="entry name" value="ATPase domain of HSP90 chaperone/DNA topoisomerase II/histidine kinase"/>
    <property type="match status" value="1"/>
</dbReference>
<dbReference type="EMBL" id="MFGA01000016">
    <property type="protein sequence ID" value="OGF21073.1"/>
    <property type="molecule type" value="Genomic_DNA"/>
</dbReference>
<accession>A0A1F5S3S1</accession>
<evidence type="ECO:0000256" key="4">
    <source>
        <dbReference type="ARBA" id="ARBA00022741"/>
    </source>
</evidence>
<comment type="subcellular location">
    <subcellularLocation>
        <location evidence="10">Cytoplasm</location>
    </subcellularLocation>
</comment>
<dbReference type="PANTHER" id="PTHR45866:SF1">
    <property type="entry name" value="DNA GYRASE SUBUNIT B, MITOCHONDRIAL"/>
    <property type="match status" value="1"/>
</dbReference>
<dbReference type="SMART" id="SM00387">
    <property type="entry name" value="HATPase_c"/>
    <property type="match status" value="1"/>
</dbReference>
<feature type="binding site" evidence="10">
    <location>
        <position position="445"/>
    </location>
    <ligand>
        <name>Mg(2+)</name>
        <dbReference type="ChEBI" id="CHEBI:18420"/>
        <label>1</label>
        <note>catalytic</note>
    </ligand>
</feature>
<dbReference type="InterPro" id="IPR020568">
    <property type="entry name" value="Ribosomal_Su5_D2-typ_SF"/>
</dbReference>
<dbReference type="InterPro" id="IPR018522">
    <property type="entry name" value="TopoIIA_CS"/>
</dbReference>
<keyword evidence="4 10" id="KW-0547">Nucleotide-binding</keyword>
<keyword evidence="9 10" id="KW-0413">Isomerase</keyword>
<evidence type="ECO:0000256" key="9">
    <source>
        <dbReference type="ARBA" id="ARBA00023235"/>
    </source>
</evidence>
<protein>
    <recommendedName>
        <fullName evidence="10">DNA gyrase subunit B</fullName>
        <ecNumber evidence="10">5.6.2.2</ecNumber>
    </recommendedName>
</protein>
<dbReference type="HAMAP" id="MF_01898">
    <property type="entry name" value="GyrB"/>
    <property type="match status" value="1"/>
</dbReference>
<dbReference type="NCBIfam" id="TIGR01059">
    <property type="entry name" value="gyrB"/>
    <property type="match status" value="1"/>
</dbReference>
<dbReference type="PROSITE" id="PS50880">
    <property type="entry name" value="TOPRIM"/>
    <property type="match status" value="1"/>
</dbReference>
<dbReference type="InterPro" id="IPR000565">
    <property type="entry name" value="Topo_IIA_B"/>
</dbReference>
<keyword evidence="6 10" id="KW-0460">Magnesium</keyword>
<evidence type="ECO:0000313" key="13">
    <source>
        <dbReference type="Proteomes" id="UP000177407"/>
    </source>
</evidence>
<reference evidence="12 13" key="1">
    <citation type="journal article" date="2016" name="Nat. Commun.">
        <title>Thousands of microbial genomes shed light on interconnected biogeochemical processes in an aquifer system.</title>
        <authorList>
            <person name="Anantharaman K."/>
            <person name="Brown C.T."/>
            <person name="Hug L.A."/>
            <person name="Sharon I."/>
            <person name="Castelle C.J."/>
            <person name="Probst A.J."/>
            <person name="Thomas B.C."/>
            <person name="Singh A."/>
            <person name="Wilkins M.J."/>
            <person name="Karaoz U."/>
            <person name="Brodie E.L."/>
            <person name="Williams K.H."/>
            <person name="Hubbard S.S."/>
            <person name="Banfield J.F."/>
        </authorList>
    </citation>
    <scope>NUCLEOTIDE SEQUENCE [LARGE SCALE GENOMIC DNA]</scope>
</reference>
<dbReference type="Gene3D" id="3.40.50.670">
    <property type="match status" value="1"/>
</dbReference>
<evidence type="ECO:0000256" key="2">
    <source>
        <dbReference type="ARBA" id="ARBA00010708"/>
    </source>
</evidence>
<dbReference type="Pfam" id="PF02518">
    <property type="entry name" value="HATPase_c"/>
    <property type="match status" value="1"/>
</dbReference>
<feature type="binding site" evidence="10">
    <location>
        <position position="518"/>
    </location>
    <ligand>
        <name>Mg(2+)</name>
        <dbReference type="ChEBI" id="CHEBI:18420"/>
        <label>1</label>
        <note>catalytic</note>
    </ligand>
</feature>
<evidence type="ECO:0000313" key="12">
    <source>
        <dbReference type="EMBL" id="OGF21073.1"/>
    </source>
</evidence>
<keyword evidence="7 10" id="KW-0799">Topoisomerase</keyword>
<dbReference type="PANTHER" id="PTHR45866">
    <property type="entry name" value="DNA GYRASE/TOPOISOMERASE SUBUNIT B"/>
    <property type="match status" value="1"/>
</dbReference>
<dbReference type="EC" id="5.6.2.2" evidence="10"/>
<keyword evidence="8" id="KW-0238">DNA-binding</keyword>
<comment type="function">
    <text evidence="10">A type II topoisomerase that negatively supercoils closed circular double-stranded (ds) DNA in an ATP-dependent manner to modulate DNA topology and maintain chromosomes in an underwound state. Negative supercoiling favors strand separation, and DNA replication, transcription, recombination and repair, all of which involve strand separation. Also able to catalyze the interconversion of other topological isomers of dsDNA rings, including catenanes and knotted rings. Type II topoisomerases break and join 2 DNA strands simultaneously in an ATP-dependent manner.</text>
</comment>
<dbReference type="FunFam" id="3.40.50.670:FF:000001">
    <property type="entry name" value="DNA topoisomerase 2"/>
    <property type="match status" value="1"/>
</dbReference>
<feature type="binding site" evidence="10">
    <location>
        <position position="518"/>
    </location>
    <ligand>
        <name>Mg(2+)</name>
        <dbReference type="ChEBI" id="CHEBI:18420"/>
        <label>2</label>
    </ligand>
</feature>
<gene>
    <name evidence="10" type="primary">gyrB</name>
    <name evidence="12" type="ORF">A2257_01515</name>
</gene>
<dbReference type="GO" id="GO:0005524">
    <property type="term" value="F:ATP binding"/>
    <property type="evidence" value="ECO:0007669"/>
    <property type="project" value="UniProtKB-UniRule"/>
</dbReference>
<evidence type="ECO:0000256" key="7">
    <source>
        <dbReference type="ARBA" id="ARBA00023029"/>
    </source>
</evidence>
<comment type="similarity">
    <text evidence="2 10">Belongs to the type II topoisomerase GyrB family.</text>
</comment>
<dbReference type="Gene3D" id="3.30.565.10">
    <property type="entry name" value="Histidine kinase-like ATPase, C-terminal domain"/>
    <property type="match status" value="1"/>
</dbReference>
<sequence>MPNKNDKNEEYGAKQITVLEGLEAVRKRPGMYIGTTGIPGLHHLIWEVVDNAIDEAMAGHCTEIDVKLLPNNVVQVTDNGRGIPVDIHKQYKVSAVELVLTKLHAGGKFGAGGYKVSGGLHGVGVSVVNALSKWLRVEVKRDDKIWVQEYIQGKPQEKLKPADKAKGTGTTIIFEPDPEIFPEIAFEMDTIITHLRQQAYLTKGIKVSIYDERENGKEARAKNKIYTFAENVPAYVFYFEGGIASYAKYLNSGKEVKQENVFYIEKELNEVGVEIAVQYNADYKETTFTFCNNIWNPDGGTHLVGFKTSLTRVLNTYARGKGYLKEKDENLTGEDVREGLTAIISVKVKDPQFEGQTKAKLGNPEVRPAVDTIFSETFTIFLEEHPKDAEKIMEKSILAARARNAARMARDTILRKGVLEGLTLPGKLADCSSREAEKSELYIVEGDSAGGSAKQGRDRDYQAILPLRGKILNVERARLDKILANNELKSLIIAMGTNIGEQFDITKLRYNKIIIMTDADVDGSHIRTLLLTFFYRYFPEVITTGHLYIAQPPLFKVQSGKQSKWVYHEDQLEKVVAEFQKIKAENKKNKKDEVEIIEETVGEKNSEENSEETITSNIPGVNIQRYKGLGEMNPEQLWETTMDPAQRMMKQVTVIDAEKVNEIFDILMGDDVEPRKRFIQTHAKAVKNLDI</sequence>
<evidence type="ECO:0000259" key="11">
    <source>
        <dbReference type="PROSITE" id="PS50880"/>
    </source>
</evidence>
<dbReference type="CDD" id="cd00822">
    <property type="entry name" value="TopoII_Trans_DNA_gyrase"/>
    <property type="match status" value="1"/>
</dbReference>
<dbReference type="GO" id="GO:0046872">
    <property type="term" value="F:metal ion binding"/>
    <property type="evidence" value="ECO:0007669"/>
    <property type="project" value="UniProtKB-KW"/>
</dbReference>
<name>A0A1F5S3S1_9BACT</name>
<dbReference type="Pfam" id="PF00986">
    <property type="entry name" value="DNA_gyraseB_C"/>
    <property type="match status" value="1"/>
</dbReference>
<dbReference type="SUPFAM" id="SSF56719">
    <property type="entry name" value="Type II DNA topoisomerase"/>
    <property type="match status" value="1"/>
</dbReference>
<keyword evidence="10" id="KW-0963">Cytoplasm</keyword>
<dbReference type="InterPro" id="IPR003594">
    <property type="entry name" value="HATPase_dom"/>
</dbReference>
<dbReference type="InterPro" id="IPR013760">
    <property type="entry name" value="Topo_IIA-like_dom_sf"/>
</dbReference>
<evidence type="ECO:0000256" key="1">
    <source>
        <dbReference type="ARBA" id="ARBA00000185"/>
    </source>
</evidence>
<comment type="cofactor">
    <cofactor evidence="10">
        <name>Mg(2+)</name>
        <dbReference type="ChEBI" id="CHEBI:18420"/>
    </cofactor>
    <cofactor evidence="10">
        <name>Mn(2+)</name>
        <dbReference type="ChEBI" id="CHEBI:29035"/>
    </cofactor>
    <cofactor evidence="10">
        <name>Ca(2+)</name>
        <dbReference type="ChEBI" id="CHEBI:29108"/>
    </cofactor>
    <text evidence="10">Binds two Mg(2+) per subunit. The magnesium ions form salt bridges with both the protein and the DNA. Can also accept other divalent metal cations, such as Mn(2+) or Ca(2+).</text>
</comment>
<comment type="subunit">
    <text evidence="10">Heterotetramer, composed of two GyrA and two GyrB chains. In the heterotetramer, GyrA contains the active site tyrosine that forms a transient covalent intermediate with DNA, while GyrB binds cofactors and catalyzes ATP hydrolysis.</text>
</comment>
<dbReference type="InterPro" id="IPR001241">
    <property type="entry name" value="Topo_IIA"/>
</dbReference>
<dbReference type="InterPro" id="IPR006171">
    <property type="entry name" value="TOPRIM_dom"/>
</dbReference>
<dbReference type="GO" id="GO:0003918">
    <property type="term" value="F:DNA topoisomerase type II (double strand cut, ATP-hydrolyzing) activity"/>
    <property type="evidence" value="ECO:0007669"/>
    <property type="project" value="UniProtKB-UniRule"/>
</dbReference>
<dbReference type="FunFam" id="3.30.565.10:FF:000002">
    <property type="entry name" value="DNA gyrase subunit B"/>
    <property type="match status" value="1"/>
</dbReference>
<dbReference type="NCBIfam" id="NF011501">
    <property type="entry name" value="PRK14939.1"/>
    <property type="match status" value="1"/>
</dbReference>
<dbReference type="PRINTS" id="PR01159">
    <property type="entry name" value="DNAGYRASEB"/>
</dbReference>
<comment type="caution">
    <text evidence="12">The sequence shown here is derived from an EMBL/GenBank/DDBJ whole genome shotgun (WGS) entry which is preliminary data.</text>
</comment>
<dbReference type="InterPro" id="IPR013506">
    <property type="entry name" value="Topo_IIA_bsu_dom2"/>
</dbReference>
<dbReference type="GO" id="GO:0006261">
    <property type="term" value="P:DNA-templated DNA replication"/>
    <property type="evidence" value="ECO:0007669"/>
    <property type="project" value="UniProtKB-UniRule"/>
</dbReference>
<dbReference type="InterPro" id="IPR036890">
    <property type="entry name" value="HATPase_C_sf"/>
</dbReference>
<keyword evidence="3 10" id="KW-0479">Metal-binding</keyword>
<dbReference type="CDD" id="cd16928">
    <property type="entry name" value="HATPase_GyrB-like"/>
    <property type="match status" value="1"/>
</dbReference>
<feature type="site" description="Interaction with DNA" evidence="10">
    <location>
        <position position="473"/>
    </location>
</feature>
<dbReference type="SUPFAM" id="SSF54211">
    <property type="entry name" value="Ribosomal protein S5 domain 2-like"/>
    <property type="match status" value="1"/>
</dbReference>
<dbReference type="Pfam" id="PF00204">
    <property type="entry name" value="DNA_gyraseB"/>
    <property type="match status" value="1"/>
</dbReference>
<evidence type="ECO:0000256" key="3">
    <source>
        <dbReference type="ARBA" id="ARBA00022723"/>
    </source>
</evidence>
<proteinExistence type="inferred from homology"/>
<dbReference type="InterPro" id="IPR013759">
    <property type="entry name" value="Topo_IIA_B_C"/>
</dbReference>
<evidence type="ECO:0000256" key="5">
    <source>
        <dbReference type="ARBA" id="ARBA00022840"/>
    </source>
</evidence>
<dbReference type="Gene3D" id="3.30.230.10">
    <property type="match status" value="1"/>
</dbReference>
<evidence type="ECO:0000256" key="8">
    <source>
        <dbReference type="ARBA" id="ARBA00023125"/>
    </source>
</evidence>
<dbReference type="GO" id="GO:0005737">
    <property type="term" value="C:cytoplasm"/>
    <property type="evidence" value="ECO:0007669"/>
    <property type="project" value="UniProtKB-SubCell"/>
</dbReference>
<dbReference type="AlphaFoldDB" id="A0A1F5S3S1"/>
<keyword evidence="5 10" id="KW-0067">ATP-binding</keyword>
<dbReference type="InterPro" id="IPR034160">
    <property type="entry name" value="TOPRIM_GyrB"/>
</dbReference>
<dbReference type="Pfam" id="PF01751">
    <property type="entry name" value="Toprim"/>
    <property type="match status" value="1"/>
</dbReference>
<dbReference type="NCBIfam" id="NF004189">
    <property type="entry name" value="PRK05644.1"/>
    <property type="match status" value="1"/>
</dbReference>
<dbReference type="PRINTS" id="PR00418">
    <property type="entry name" value="TPI2FAMILY"/>
</dbReference>
<dbReference type="FunFam" id="3.30.230.10:FF:000005">
    <property type="entry name" value="DNA gyrase subunit B"/>
    <property type="match status" value="1"/>
</dbReference>
<dbReference type="GO" id="GO:0003677">
    <property type="term" value="F:DNA binding"/>
    <property type="evidence" value="ECO:0007669"/>
    <property type="project" value="UniProtKB-KW"/>
</dbReference>
<feature type="domain" description="Toprim" evidence="11">
    <location>
        <begin position="439"/>
        <end position="553"/>
    </location>
</feature>
<dbReference type="PROSITE" id="PS00177">
    <property type="entry name" value="TOPOISOMERASE_II"/>
    <property type="match status" value="1"/>
</dbReference>
<comment type="catalytic activity">
    <reaction evidence="1 10">
        <text>ATP-dependent breakage, passage and rejoining of double-stranded DNA.</text>
        <dbReference type="EC" id="5.6.2.2"/>
    </reaction>
</comment>
<organism evidence="12 13">
    <name type="scientific">Candidatus Falkowbacteria bacterium RIFOXYA2_FULL_38_12</name>
    <dbReference type="NCBI Taxonomy" id="1797993"/>
    <lineage>
        <taxon>Bacteria</taxon>
        <taxon>Candidatus Falkowiibacteriota</taxon>
    </lineage>
</organism>
<dbReference type="InterPro" id="IPR011557">
    <property type="entry name" value="GyrB"/>
</dbReference>
<dbReference type="Proteomes" id="UP000177407">
    <property type="component" value="Unassembled WGS sequence"/>
</dbReference>
<feature type="site" description="Interaction with DNA" evidence="10">
    <location>
        <position position="470"/>
    </location>
</feature>
<dbReference type="InterPro" id="IPR014721">
    <property type="entry name" value="Ribsml_uS5_D2-typ_fold_subgr"/>
</dbReference>
<feature type="binding site" evidence="10">
    <location>
        <position position="520"/>
    </location>
    <ligand>
        <name>Mg(2+)</name>
        <dbReference type="ChEBI" id="CHEBI:18420"/>
        <label>2</label>
    </ligand>
</feature>
<dbReference type="SMART" id="SM00433">
    <property type="entry name" value="TOP2c"/>
    <property type="match status" value="1"/>
</dbReference>
<dbReference type="CDD" id="cd03366">
    <property type="entry name" value="TOPRIM_TopoIIA_GyrB"/>
    <property type="match status" value="1"/>
</dbReference>
<dbReference type="GO" id="GO:0006265">
    <property type="term" value="P:DNA topological change"/>
    <property type="evidence" value="ECO:0007669"/>
    <property type="project" value="UniProtKB-UniRule"/>
</dbReference>